<keyword evidence="5" id="KW-0046">Antibiotic resistance</keyword>
<dbReference type="RefSeq" id="WP_143418534.1">
    <property type="nucleotide sequence ID" value="NZ_VJXR01000028.1"/>
</dbReference>
<dbReference type="InterPro" id="IPR047817">
    <property type="entry name" value="ABC2_TM_bact-type"/>
</dbReference>
<comment type="similarity">
    <text evidence="6">Belongs to the ABC-2 integral membrane protein family.</text>
</comment>
<feature type="transmembrane region" description="Helical" evidence="6">
    <location>
        <begin position="243"/>
        <end position="264"/>
    </location>
</feature>
<dbReference type="InterPro" id="IPR052902">
    <property type="entry name" value="ABC-2_transporter"/>
</dbReference>
<keyword evidence="6" id="KW-1003">Cell membrane</keyword>
<dbReference type="GO" id="GO:0046677">
    <property type="term" value="P:response to antibiotic"/>
    <property type="evidence" value="ECO:0007669"/>
    <property type="project" value="UniProtKB-KW"/>
</dbReference>
<feature type="transmembrane region" description="Helical" evidence="6">
    <location>
        <begin position="38"/>
        <end position="58"/>
    </location>
</feature>
<dbReference type="PANTHER" id="PTHR43027:SF2">
    <property type="entry name" value="TRANSPORT PERMEASE PROTEIN"/>
    <property type="match status" value="1"/>
</dbReference>
<evidence type="ECO:0000256" key="1">
    <source>
        <dbReference type="ARBA" id="ARBA00004141"/>
    </source>
</evidence>
<keyword evidence="3 6" id="KW-1133">Transmembrane helix</keyword>
<evidence type="ECO:0000313" key="9">
    <source>
        <dbReference type="Proteomes" id="UP000318693"/>
    </source>
</evidence>
<evidence type="ECO:0000256" key="2">
    <source>
        <dbReference type="ARBA" id="ARBA00022692"/>
    </source>
</evidence>
<gene>
    <name evidence="8" type="ORF">FJ693_10745</name>
</gene>
<dbReference type="Proteomes" id="UP000318693">
    <property type="component" value="Unassembled WGS sequence"/>
</dbReference>
<accession>A0A552WR02</accession>
<dbReference type="GO" id="GO:0140359">
    <property type="term" value="F:ABC-type transporter activity"/>
    <property type="evidence" value="ECO:0007669"/>
    <property type="project" value="InterPro"/>
</dbReference>
<feature type="domain" description="ABC transmembrane type-2" evidence="7">
    <location>
        <begin position="36"/>
        <end position="267"/>
    </location>
</feature>
<keyword evidence="2 6" id="KW-0812">Transmembrane</keyword>
<evidence type="ECO:0000256" key="4">
    <source>
        <dbReference type="ARBA" id="ARBA00023136"/>
    </source>
</evidence>
<dbReference type="EMBL" id="VJXR01000028">
    <property type="protein sequence ID" value="TRW45165.1"/>
    <property type="molecule type" value="Genomic_DNA"/>
</dbReference>
<protein>
    <recommendedName>
        <fullName evidence="6">Transport permease protein</fullName>
    </recommendedName>
</protein>
<comment type="caution">
    <text evidence="8">The sequence shown here is derived from an EMBL/GenBank/DDBJ whole genome shotgun (WGS) entry which is preliminary data.</text>
</comment>
<dbReference type="InterPro" id="IPR000412">
    <property type="entry name" value="ABC_2_transport"/>
</dbReference>
<dbReference type="PRINTS" id="PR00164">
    <property type="entry name" value="ABC2TRNSPORT"/>
</dbReference>
<dbReference type="InterPro" id="IPR013525">
    <property type="entry name" value="ABC2_TM"/>
</dbReference>
<keyword evidence="9" id="KW-1185">Reference proteome</keyword>
<keyword evidence="4 6" id="KW-0472">Membrane</keyword>
<evidence type="ECO:0000313" key="8">
    <source>
        <dbReference type="EMBL" id="TRW45165.1"/>
    </source>
</evidence>
<feature type="transmembrane region" description="Helical" evidence="6">
    <location>
        <begin position="121"/>
        <end position="151"/>
    </location>
</feature>
<evidence type="ECO:0000256" key="3">
    <source>
        <dbReference type="ARBA" id="ARBA00022989"/>
    </source>
</evidence>
<keyword evidence="6" id="KW-0813">Transport</keyword>
<dbReference type="GO" id="GO:0043190">
    <property type="term" value="C:ATP-binding cassette (ABC) transporter complex"/>
    <property type="evidence" value="ECO:0007669"/>
    <property type="project" value="InterPro"/>
</dbReference>
<reference evidence="8 9" key="1">
    <citation type="submission" date="2019-07" db="EMBL/GenBank/DDBJ databases">
        <title>Georgenia wutianyii sp. nov. and Georgenia *** sp. nov. isolated from plateau pika (Ochotona curzoniae) in the Qinghai-Tibet plateau of China.</title>
        <authorList>
            <person name="Tian Z."/>
        </authorList>
    </citation>
    <scope>NUCLEOTIDE SEQUENCE [LARGE SCALE GENOMIC DNA]</scope>
    <source>
        <strain evidence="8 9">Z446</strain>
    </source>
</reference>
<feature type="transmembrane region" description="Helical" evidence="6">
    <location>
        <begin position="157"/>
        <end position="179"/>
    </location>
</feature>
<comment type="subcellular location">
    <subcellularLocation>
        <location evidence="6">Cell membrane</location>
        <topology evidence="6">Multi-pass membrane protein</topology>
    </subcellularLocation>
    <subcellularLocation>
        <location evidence="1">Membrane</location>
        <topology evidence="1">Multi-pass membrane protein</topology>
    </subcellularLocation>
</comment>
<dbReference type="PIRSF" id="PIRSF006648">
    <property type="entry name" value="DrrB"/>
    <property type="match status" value="1"/>
</dbReference>
<evidence type="ECO:0000256" key="6">
    <source>
        <dbReference type="RuleBase" id="RU361157"/>
    </source>
</evidence>
<proteinExistence type="inferred from homology"/>
<name>A0A552WR02_9MICO</name>
<evidence type="ECO:0000256" key="5">
    <source>
        <dbReference type="ARBA" id="ARBA00023251"/>
    </source>
</evidence>
<dbReference type="PROSITE" id="PS51012">
    <property type="entry name" value="ABC_TM2"/>
    <property type="match status" value="1"/>
</dbReference>
<feature type="transmembrane region" description="Helical" evidence="6">
    <location>
        <begin position="186"/>
        <end position="206"/>
    </location>
</feature>
<sequence length="267" mass="27872">MTVLSPVSTRRRGGVSARAWRTLTRTEGRLFLRDRGSVFFALVFPTVLMVGVGFAIPGMRDVMAGVPEPWAGLRPVDVYVPVALAAAIASPALTTLPVALATYRQQGVFRRLATTPMRPQAVLTAHVVINVAALALAAVLALAVAGMVFVTPGPGQVATAVLAFGLGAAAMFGVGLLVAARARKGATASSTGMLLYFPMLFLAGMWTPGPAMPDAVAAVAAWTPLGAATQALTSAWFTDSFPALQLIVLAGWVLVLYPLAARLFRWS</sequence>
<evidence type="ECO:0000259" key="7">
    <source>
        <dbReference type="PROSITE" id="PS51012"/>
    </source>
</evidence>
<dbReference type="AlphaFoldDB" id="A0A552WR02"/>
<dbReference type="Pfam" id="PF01061">
    <property type="entry name" value="ABC2_membrane"/>
    <property type="match status" value="1"/>
</dbReference>
<feature type="transmembrane region" description="Helical" evidence="6">
    <location>
        <begin position="78"/>
        <end position="100"/>
    </location>
</feature>
<dbReference type="PANTHER" id="PTHR43027">
    <property type="entry name" value="DOXORUBICIN RESISTANCE ABC TRANSPORTER PERMEASE PROTEIN DRRC-RELATED"/>
    <property type="match status" value="1"/>
</dbReference>
<organism evidence="8 9">
    <name type="scientific">Georgenia yuyongxinii</name>
    <dbReference type="NCBI Taxonomy" id="2589797"/>
    <lineage>
        <taxon>Bacteria</taxon>
        <taxon>Bacillati</taxon>
        <taxon>Actinomycetota</taxon>
        <taxon>Actinomycetes</taxon>
        <taxon>Micrococcales</taxon>
        <taxon>Bogoriellaceae</taxon>
        <taxon>Georgenia</taxon>
    </lineage>
</organism>